<feature type="transmembrane region" description="Helical" evidence="7">
    <location>
        <begin position="70"/>
        <end position="96"/>
    </location>
</feature>
<dbReference type="GO" id="GO:0015293">
    <property type="term" value="F:symporter activity"/>
    <property type="evidence" value="ECO:0007669"/>
    <property type="project" value="UniProtKB-KW"/>
</dbReference>
<feature type="transmembrane region" description="Helical" evidence="7">
    <location>
        <begin position="393"/>
        <end position="415"/>
    </location>
</feature>
<keyword evidence="4 7" id="KW-0812">Transmembrane</keyword>
<evidence type="ECO:0000256" key="3">
    <source>
        <dbReference type="ARBA" id="ARBA00022475"/>
    </source>
</evidence>
<comment type="subcellular location">
    <subcellularLocation>
        <location evidence="1">Cell membrane</location>
        <topology evidence="1">Multi-pass membrane protein</topology>
    </subcellularLocation>
</comment>
<evidence type="ECO:0000313" key="9">
    <source>
        <dbReference type="Proteomes" id="UP000325122"/>
    </source>
</evidence>
<dbReference type="Gene3D" id="1.10.3860.10">
    <property type="entry name" value="Sodium:dicarboxylate symporter"/>
    <property type="match status" value="1"/>
</dbReference>
<feature type="transmembrane region" description="Helical" evidence="7">
    <location>
        <begin position="301"/>
        <end position="321"/>
    </location>
</feature>
<feature type="transmembrane region" description="Helical" evidence="7">
    <location>
        <begin position="108"/>
        <end position="130"/>
    </location>
</feature>
<protein>
    <submittedName>
        <fullName evidence="8">Dicarboxylate/amino acid:cation symporter</fullName>
    </submittedName>
</protein>
<evidence type="ECO:0000256" key="4">
    <source>
        <dbReference type="ARBA" id="ARBA00022692"/>
    </source>
</evidence>
<evidence type="ECO:0000256" key="1">
    <source>
        <dbReference type="ARBA" id="ARBA00004651"/>
    </source>
</evidence>
<accession>A0A5M6ZMX5</accession>
<feature type="transmembrane region" description="Helical" evidence="7">
    <location>
        <begin position="256"/>
        <end position="280"/>
    </location>
</feature>
<organism evidence="8 9">
    <name type="scientific">Alkalicaulis satelles</name>
    <dbReference type="NCBI Taxonomy" id="2609175"/>
    <lineage>
        <taxon>Bacteria</taxon>
        <taxon>Pseudomonadati</taxon>
        <taxon>Pseudomonadota</taxon>
        <taxon>Alphaproteobacteria</taxon>
        <taxon>Maricaulales</taxon>
        <taxon>Maricaulaceae</taxon>
        <taxon>Alkalicaulis</taxon>
    </lineage>
</organism>
<keyword evidence="5 7" id="KW-1133">Transmembrane helix</keyword>
<comment type="caution">
    <text evidence="8">The sequence shown here is derived from an EMBL/GenBank/DDBJ whole genome shotgun (WGS) entry which is preliminary data.</text>
</comment>
<evidence type="ECO:0000313" key="8">
    <source>
        <dbReference type="EMBL" id="KAA5803641.1"/>
    </source>
</evidence>
<name>A0A5M6ZMX5_9PROT</name>
<evidence type="ECO:0000256" key="5">
    <source>
        <dbReference type="ARBA" id="ARBA00022989"/>
    </source>
</evidence>
<gene>
    <name evidence="8" type="ORF">F1654_07510</name>
</gene>
<evidence type="ECO:0000256" key="7">
    <source>
        <dbReference type="SAM" id="Phobius"/>
    </source>
</evidence>
<dbReference type="RefSeq" id="WP_150022909.1">
    <property type="nucleotide sequence ID" value="NZ_VWOJ01000002.1"/>
</dbReference>
<keyword evidence="2" id="KW-0813">Transport</keyword>
<dbReference type="SUPFAM" id="SSF118215">
    <property type="entry name" value="Proton glutamate symport protein"/>
    <property type="match status" value="1"/>
</dbReference>
<keyword evidence="6 7" id="KW-0472">Membrane</keyword>
<keyword evidence="3" id="KW-1003">Cell membrane</keyword>
<evidence type="ECO:0000256" key="2">
    <source>
        <dbReference type="ARBA" id="ARBA00022448"/>
    </source>
</evidence>
<sequence>MIRARAPRRIRYNTLTRTLEGWVKARLWAQVLIGLILGTATGLALGPEAGLVSRELAAALGEWMALPGHIFLGLIKMVLMPLVASSIILGLAAGAADPARLRAVGGRLALFVGATTTAAAALGAFLTMTFRPGALVATEFVPVPRLRPDPAEAAINADPFAQMAADAPGMIAALVPDNPLASMVESEMLAVVIFSIFLGAAYVASPNKTRLEPLIRVLEGLLEVAMTVVKWAMYITPYAVFGLTAQLLARLGAESLVALGAYVATVLAGLAGLLALYYACVALFGRMSPLTFQRAVGEAQLLAFSTSSSAAVIPLSIRTAVEKLHAPSSTASFVIPLAATVNMAGTALYQACAVVFVAQIAGVALDPFQVAFMIATLVAASIGAPGAPGVSIAILSGLVVSFGIPPYGLVFVLGVDRFLDMARTAVNVTGDLAATRILTRNGEELDAAEARQS</sequence>
<reference evidence="8 9" key="1">
    <citation type="submission" date="2019-09" db="EMBL/GenBank/DDBJ databases">
        <authorList>
            <person name="Kevbrin V."/>
            <person name="Grouzdev D.S."/>
        </authorList>
    </citation>
    <scope>NUCLEOTIDE SEQUENCE [LARGE SCALE GENOMIC DNA]</scope>
    <source>
        <strain evidence="8 9">G-192</strain>
    </source>
</reference>
<dbReference type="EMBL" id="VWOJ01000002">
    <property type="protein sequence ID" value="KAA5803641.1"/>
    <property type="molecule type" value="Genomic_DNA"/>
</dbReference>
<keyword evidence="9" id="KW-1185">Reference proteome</keyword>
<dbReference type="GO" id="GO:0005886">
    <property type="term" value="C:plasma membrane"/>
    <property type="evidence" value="ECO:0007669"/>
    <property type="project" value="UniProtKB-SubCell"/>
</dbReference>
<dbReference type="Pfam" id="PF00375">
    <property type="entry name" value="SDF"/>
    <property type="match status" value="1"/>
</dbReference>
<feature type="transmembrane region" description="Helical" evidence="7">
    <location>
        <begin position="333"/>
        <end position="358"/>
    </location>
</feature>
<feature type="transmembrane region" description="Helical" evidence="7">
    <location>
        <begin position="370"/>
        <end position="387"/>
    </location>
</feature>
<dbReference type="AlphaFoldDB" id="A0A5M6ZMX5"/>
<dbReference type="GO" id="GO:0006835">
    <property type="term" value="P:dicarboxylic acid transport"/>
    <property type="evidence" value="ECO:0007669"/>
    <property type="project" value="TreeGrafter"/>
</dbReference>
<dbReference type="PANTHER" id="PTHR42865">
    <property type="entry name" value="PROTON/GLUTAMATE-ASPARTATE SYMPORTER"/>
    <property type="match status" value="1"/>
</dbReference>
<dbReference type="InterPro" id="IPR001991">
    <property type="entry name" value="Na-dicarboxylate_symporter"/>
</dbReference>
<feature type="transmembrane region" description="Helical" evidence="7">
    <location>
        <begin position="27"/>
        <end position="46"/>
    </location>
</feature>
<evidence type="ECO:0000256" key="6">
    <source>
        <dbReference type="ARBA" id="ARBA00023136"/>
    </source>
</evidence>
<proteinExistence type="predicted"/>
<dbReference type="Proteomes" id="UP000325122">
    <property type="component" value="Unassembled WGS sequence"/>
</dbReference>
<dbReference type="PRINTS" id="PR00173">
    <property type="entry name" value="EDTRNSPORT"/>
</dbReference>
<dbReference type="PANTHER" id="PTHR42865:SF7">
    <property type="entry name" value="PROTON_GLUTAMATE-ASPARTATE SYMPORTER"/>
    <property type="match status" value="1"/>
</dbReference>
<dbReference type="InterPro" id="IPR036458">
    <property type="entry name" value="Na:dicarbo_symporter_sf"/>
</dbReference>
<feature type="transmembrane region" description="Helical" evidence="7">
    <location>
        <begin position="188"/>
        <end position="205"/>
    </location>
</feature>